<feature type="compositionally biased region" description="Low complexity" evidence="1">
    <location>
        <begin position="1944"/>
        <end position="1965"/>
    </location>
</feature>
<feature type="compositionally biased region" description="Basic residues" evidence="1">
    <location>
        <begin position="2200"/>
        <end position="2209"/>
    </location>
</feature>
<accession>A0A836GGW3</accession>
<feature type="region of interest" description="Disordered" evidence="1">
    <location>
        <begin position="662"/>
        <end position="683"/>
    </location>
</feature>
<feature type="compositionally biased region" description="Low complexity" evidence="1">
    <location>
        <begin position="296"/>
        <end position="331"/>
    </location>
</feature>
<feature type="compositionally biased region" description="Basic residues" evidence="1">
    <location>
        <begin position="2002"/>
        <end position="2024"/>
    </location>
</feature>
<feature type="compositionally biased region" description="Polar residues" evidence="1">
    <location>
        <begin position="1269"/>
        <end position="1280"/>
    </location>
</feature>
<feature type="compositionally biased region" description="Low complexity" evidence="1">
    <location>
        <begin position="1664"/>
        <end position="1673"/>
    </location>
</feature>
<feature type="compositionally biased region" description="Basic and acidic residues" evidence="1">
    <location>
        <begin position="1329"/>
        <end position="1339"/>
    </location>
</feature>
<dbReference type="Proteomes" id="UP000674143">
    <property type="component" value="Unassembled WGS sequence"/>
</dbReference>
<feature type="region of interest" description="Disordered" evidence="1">
    <location>
        <begin position="1112"/>
        <end position="1152"/>
    </location>
</feature>
<feature type="region of interest" description="Disordered" evidence="1">
    <location>
        <begin position="31"/>
        <end position="50"/>
    </location>
</feature>
<organism evidence="2 3">
    <name type="scientific">Leishmania orientalis</name>
    <dbReference type="NCBI Taxonomy" id="2249476"/>
    <lineage>
        <taxon>Eukaryota</taxon>
        <taxon>Discoba</taxon>
        <taxon>Euglenozoa</taxon>
        <taxon>Kinetoplastea</taxon>
        <taxon>Metakinetoplastina</taxon>
        <taxon>Trypanosomatida</taxon>
        <taxon>Trypanosomatidae</taxon>
        <taxon>Leishmaniinae</taxon>
        <taxon>Leishmania</taxon>
    </lineage>
</organism>
<evidence type="ECO:0000256" key="1">
    <source>
        <dbReference type="SAM" id="MobiDB-lite"/>
    </source>
</evidence>
<feature type="region of interest" description="Disordered" evidence="1">
    <location>
        <begin position="699"/>
        <end position="720"/>
    </location>
</feature>
<feature type="compositionally biased region" description="Gly residues" evidence="1">
    <location>
        <begin position="2347"/>
        <end position="2356"/>
    </location>
</feature>
<name>A0A836GGW3_9TRYP</name>
<feature type="region of interest" description="Disordered" evidence="1">
    <location>
        <begin position="886"/>
        <end position="1032"/>
    </location>
</feature>
<feature type="region of interest" description="Disordered" evidence="1">
    <location>
        <begin position="2340"/>
        <end position="2484"/>
    </location>
</feature>
<feature type="compositionally biased region" description="Basic and acidic residues" evidence="1">
    <location>
        <begin position="2176"/>
        <end position="2199"/>
    </location>
</feature>
<feature type="region of interest" description="Disordered" evidence="1">
    <location>
        <begin position="231"/>
        <end position="363"/>
    </location>
</feature>
<feature type="region of interest" description="Disordered" evidence="1">
    <location>
        <begin position="1598"/>
        <end position="1641"/>
    </location>
</feature>
<feature type="region of interest" description="Disordered" evidence="1">
    <location>
        <begin position="1329"/>
        <end position="1348"/>
    </location>
</feature>
<reference evidence="3" key="2">
    <citation type="journal article" date="2021" name="Sci. Data">
        <title>Chromosome-scale genome sequencing, assembly and annotation of six genomes from subfamily Leishmaniinae.</title>
        <authorList>
            <person name="Almutairi H."/>
            <person name="Urbaniak M.D."/>
            <person name="Bates M.D."/>
            <person name="Jariyapan N."/>
            <person name="Kwakye-Nuako G."/>
            <person name="Thomaz Soccol V."/>
            <person name="Al-Salem W.S."/>
            <person name="Dillon R.J."/>
            <person name="Bates P.A."/>
            <person name="Gatherer D."/>
        </authorList>
    </citation>
    <scope>NUCLEOTIDE SEQUENCE [LARGE SCALE GENOMIC DNA]</scope>
</reference>
<feature type="compositionally biased region" description="Basic and acidic residues" evidence="1">
    <location>
        <begin position="41"/>
        <end position="50"/>
    </location>
</feature>
<feature type="region of interest" description="Disordered" evidence="1">
    <location>
        <begin position="1181"/>
        <end position="1202"/>
    </location>
</feature>
<dbReference type="RefSeq" id="XP_067061432.1">
    <property type="nucleotide sequence ID" value="XM_067205495.1"/>
</dbReference>
<feature type="region of interest" description="Disordered" evidence="1">
    <location>
        <begin position="1301"/>
        <end position="1324"/>
    </location>
</feature>
<evidence type="ECO:0000313" key="2">
    <source>
        <dbReference type="EMBL" id="KAG5473429.1"/>
    </source>
</evidence>
<feature type="compositionally biased region" description="Low complexity" evidence="1">
    <location>
        <begin position="2252"/>
        <end position="2263"/>
    </location>
</feature>
<proteinExistence type="predicted"/>
<feature type="region of interest" description="Disordered" evidence="1">
    <location>
        <begin position="774"/>
        <end position="856"/>
    </location>
</feature>
<feature type="region of interest" description="Disordered" evidence="1">
    <location>
        <begin position="503"/>
        <end position="616"/>
    </location>
</feature>
<feature type="compositionally biased region" description="Low complexity" evidence="1">
    <location>
        <begin position="1598"/>
        <end position="1611"/>
    </location>
</feature>
<feature type="compositionally biased region" description="Pro residues" evidence="1">
    <location>
        <begin position="1130"/>
        <end position="1140"/>
    </location>
</feature>
<feature type="compositionally biased region" description="Polar residues" evidence="1">
    <location>
        <begin position="2407"/>
        <end position="2421"/>
    </location>
</feature>
<feature type="compositionally biased region" description="Polar residues" evidence="1">
    <location>
        <begin position="2456"/>
        <end position="2466"/>
    </location>
</feature>
<feature type="compositionally biased region" description="Basic and acidic residues" evidence="1">
    <location>
        <begin position="886"/>
        <end position="896"/>
    </location>
</feature>
<feature type="compositionally biased region" description="Polar residues" evidence="1">
    <location>
        <begin position="704"/>
        <end position="714"/>
    </location>
</feature>
<feature type="compositionally biased region" description="Low complexity" evidence="1">
    <location>
        <begin position="997"/>
        <end position="1032"/>
    </location>
</feature>
<feature type="compositionally biased region" description="Low complexity" evidence="1">
    <location>
        <begin position="2212"/>
        <end position="2244"/>
    </location>
</feature>
<feature type="compositionally biased region" description="Polar residues" evidence="1">
    <location>
        <begin position="580"/>
        <end position="592"/>
    </location>
</feature>
<evidence type="ECO:0000313" key="3">
    <source>
        <dbReference type="Proteomes" id="UP000674143"/>
    </source>
</evidence>
<gene>
    <name evidence="2" type="ORF">LSCM4_03495</name>
</gene>
<feature type="region of interest" description="Disordered" evidence="1">
    <location>
        <begin position="2741"/>
        <end position="2794"/>
    </location>
</feature>
<feature type="region of interest" description="Disordered" evidence="1">
    <location>
        <begin position="2507"/>
        <end position="2528"/>
    </location>
</feature>
<feature type="compositionally biased region" description="Basic and acidic residues" evidence="1">
    <location>
        <begin position="831"/>
        <end position="840"/>
    </location>
</feature>
<feature type="region of interest" description="Disordered" evidence="1">
    <location>
        <begin position="1654"/>
        <end position="1697"/>
    </location>
</feature>
<feature type="compositionally biased region" description="Low complexity" evidence="1">
    <location>
        <begin position="252"/>
        <end position="267"/>
    </location>
</feature>
<feature type="region of interest" description="Disordered" evidence="1">
    <location>
        <begin position="2148"/>
        <end position="2268"/>
    </location>
</feature>
<comment type="caution">
    <text evidence="2">The sequence shown here is derived from an EMBL/GenBank/DDBJ whole genome shotgun (WGS) entry which is preliminary data.</text>
</comment>
<keyword evidence="3" id="KW-1185">Reference proteome</keyword>
<reference evidence="3" key="1">
    <citation type="journal article" date="2021" name="Microbiol. Resour. Announc.">
        <title>LGAAP: Leishmaniinae Genome Assembly and Annotation Pipeline.</title>
        <authorList>
            <person name="Almutairi H."/>
            <person name="Urbaniak M.D."/>
            <person name="Bates M.D."/>
            <person name="Jariyapan N."/>
            <person name="Kwakye-Nuako G."/>
            <person name="Thomaz-Soccol V."/>
            <person name="Al-Salem W.S."/>
            <person name="Dillon R.J."/>
            <person name="Bates P.A."/>
            <person name="Gatherer D."/>
        </authorList>
    </citation>
    <scope>NUCLEOTIDE SEQUENCE [LARGE SCALE GENOMIC DNA]</scope>
</reference>
<dbReference type="EMBL" id="JAFHLR010000029">
    <property type="protein sequence ID" value="KAG5473429.1"/>
    <property type="molecule type" value="Genomic_DNA"/>
</dbReference>
<feature type="compositionally biased region" description="Basic and acidic residues" evidence="1">
    <location>
        <begin position="1361"/>
        <end position="1378"/>
    </location>
</feature>
<feature type="compositionally biased region" description="Basic and acidic residues" evidence="1">
    <location>
        <begin position="1181"/>
        <end position="1191"/>
    </location>
</feature>
<feature type="region of interest" description="Disordered" evidence="1">
    <location>
        <begin position="1361"/>
        <end position="1399"/>
    </location>
</feature>
<feature type="compositionally biased region" description="Polar residues" evidence="1">
    <location>
        <begin position="508"/>
        <end position="519"/>
    </location>
</feature>
<feature type="region of interest" description="Disordered" evidence="1">
    <location>
        <begin position="1238"/>
        <end position="1280"/>
    </location>
</feature>
<sequence length="2932" mass="307371">MDGTESSVRVGSADFTSHTAPSYHISASLSNQMYGGSGAPHESRDRAQSNGEEKVYMQHGGEADAFQFASTESFREHSSRSAAALARVEGSVYTPQRTSPYAAAALPSSVAPSTRFPASPEGYLRPFSSVAEDSMSNTVAATVRGCATASSLPVNCGGQVRQPDVVESPSGSEIHCRLCGIDILRSGWEAHQLSALHQRRLRECATACGSSSSLPVHPLTVVVQDGSISPPVGAAGVGPPHRPVISGHGQQASSSAKSRARALAPSSGGQQVRSHVTAAVVKRSSSRPRRCRSKPESASSGITSSIYSSSSSCSSSAHSSSSDSGSSRSRSAALQRGATRKPADLRAISHTTPTRSTEVPAASAAPSSSTLSFALLPVSPPRLSASSSPSGVACSTSAPVKALAPAEAATTVHYVELTEEQQERRRVKELEKQLNACLYRHENRVLAACLRRWYGTMFNKATAPISDAGLPKRRVAAQVVAGTSSSPEGNRAACLPPVAEKAPHIRVTSPSPSPLSATVPNGMEDVPCESGASYAPHSSMNREASAAATDAAHMTQNENRHLNRIVVEGADEGDGRSLARRSNTQQPASVSASVPDCDEGAQMSRPASADARPTASAGFAGAPPVHAGMLVTCGEVESAPAPFLTTCIKSYARVHVTADGRVSPAKDRRGGGEGSSGSEAQDLEVVQTKVSWVVRPASRLAPARSTSAESSDSGTGERGWRSAIRCRAASAGAATATRRRSYDPSQCPVNVHDEEVAREMARCEGLRRCRSNTVQPHHVTKGERCGKSGGLPHLQQPHTVAPSSALPGKKRRGDDGDERSEDSSGTLRAQSPKERGRAGEVHQLPHSAGASGSEVAKAAHALVGTGGEGGGRDGLKRADRERHCYKEAAGKREVKKYQRPASSDSAATAVVPTPSGGANTGNDETEGELREPSPPTSEAARRARGAPMRSGKPLCSQSSQLDEIPRRRPLNAPRPKAARSRREPSHPTGAAKGGHTSSAFSSSSVALSGASKELSSPLASSSLSSLSSYSRSIGSDSDIAELVARLSPSTQQRVWQAICPGSVASLFAHPADAPRGSVRDSDAPPLYDPDLTAAKPSAARRPTRVFVAGRGRAEAQAEEEEEVPRGYPLASPPPASPPLMPQDGGEGGAAAATPSMADILSDVLTGVLGGEGYRTAVAETGERSPAHELHDRQHHRRPRGGSAAVQLPKTLLALHVMSARAASSSIISVPVDGLEGHVLDGDGDAAPPPLEPSASFGVDEERAVAERPSSPSGHPYNLSSHMSLGSGGEWWGIFSRLGGGQRGDEVPHNGSSEGGRRHADPNPFRGAKLAERESSHDNEESSSARLPLAERYDEVFSLHPRESAKTPAHNADEGREPQGTDALGESAAGEKNSNAGDALSSSAVAPNVLSAPRACAPPSYASTTFVSERGACAPVGAPSAMLAPPSPPAAHVRMELCVAQSSGEEACAHRMGETQRHSDAVGAFAGSAHDSDVRCREEAVAEEKSLSEAVGAGSAGHNMGRPVGAAAPAASVRLRVEVALAPNSLLAGTGSEPTASQTGAAALVPLCSTPHVRKVISSGPGAVLPSTNRPPAAYSDAMNPAAKPADAMMPKSTPAQQHVDPFRGSLRSTGQVSEVRPLSLDRHPDTVTLTTIAAIESDGDSSSRRPSLADSSSGVKPARDGSQGGLDPAPAQGAAEASKTALVRTAAPLSAAPWAAVAPCFTTEGADASRYNLPSLEVPVLHAREERGGLDEGLLRSVRSQHLRDARPGYVPFSAPSALLSTGKSAVATPEAFVSLPQLTQDTRPPLSRSIMRLSGLENGISSRGGDTFACSLTRPPEETEAGALSAVLSPAAAGTAHTASCLPPDMLPTTHPYCYAALKGAGGELSIKHDDRIAGGDSVTTTLQLPCAVPSSLCEGLEDSAPKGAFDPSTEATLLSATAAAGLGPARDVSRRSLSSSSHSQALSEEVHPRRRQPHRRCDRDISAASQQRRRAKGKEGSWSKQRRHRDGSVSRRHHRHRRHHRSDHQSDEDSNSETLRSQHRRHHRHHEKDRSSRRGRGRPQEQDTYAAAAPRAYLPVRCALEAAPQRGHSDVDCRDPRYVAQEFGKPLSFAGQPKHPYQLALPSASAAPRASGRGMLLGGKDCDVQSAGPFSDDTARAVRQRRPCSRGSSASPCIKDHACDSDALSRHLHRRPGERARFRGHRYRGKRMPSASVSSTSSSSSRSTSRSNNVSSSSGRAVARVGSAHRGRAAARVGAPPSARGDVTCTPERNDVLAEGTEGSGALVHGRSDSAEHIPETSLQQSMLLKPRRGQRGAQIAFDCESRRADERSRLAGTCADVLESSGPSGSGAAGSGAGSYDHVREKDVGAKSVEGVDSQPPPEAALRGRPAVQETPAWSGDGALFPATSLTSNDASQLTSAPTGPASGRHAPGVQAPCSGAHESGVASSEEVGRLCRSSTDTATTGTGKARDAAGAQPTLPQHGDLFYRDSAGRFHRVSDAELPAVLADEAGRRASPRHAQSPSTSARRPLYVVHNPMPPASAIAGRQQRRAWTITNPTNTLGCGRLNPYCSSCRAKYNLIFVDPQFRPVQWLSAQSAELDQMGDCRIHSGYIFGGGDTESERDALLVQQRLRSKRMAAWPELPHSSRDRLLVREDDLDGPLRQLTPPPQGRFVPIAYEEDTRIRVSPARRQRAPLVAAPARRSFAFSPSSAPLSQLPRRPSPRGVFGDALQFTNASIRDRVNDWPPASSAHLHPDATRSCPCSHDSHHRHGQRGGSATHYQRKQNGSYDTKDAGCASTTQLDKLAAATAAETGQPSTRSHPALGAVTISKRMTGDDATASASASAAASGMPAVPASMTTLCQEERRIKKALKQLLWRDLPKQRGSAEWEHYVRSLSEGLRRQPCFAPSPVPAAEVKAEEVVQPSLRDGAAES</sequence>
<feature type="compositionally biased region" description="Basic residues" evidence="1">
    <location>
        <begin position="2039"/>
        <end position="2059"/>
    </location>
</feature>
<feature type="region of interest" description="Disordered" evidence="1">
    <location>
        <begin position="1944"/>
        <end position="2071"/>
    </location>
</feature>
<dbReference type="KEGG" id="loi:92359429"/>
<protein>
    <submittedName>
        <fullName evidence="2">Uncharacterized protein</fullName>
    </submittedName>
</protein>
<dbReference type="GeneID" id="92359429"/>